<dbReference type="GO" id="GO:0004930">
    <property type="term" value="F:G protein-coupled receptor activity"/>
    <property type="evidence" value="ECO:0007669"/>
    <property type="project" value="InterPro"/>
</dbReference>
<evidence type="ECO:0000259" key="15">
    <source>
        <dbReference type="PROSITE" id="PS50835"/>
    </source>
</evidence>
<feature type="region of interest" description="Disordered" evidence="11">
    <location>
        <begin position="999"/>
        <end position="1022"/>
    </location>
</feature>
<dbReference type="Gene3D" id="3.80.10.10">
    <property type="entry name" value="Ribonuclease Inhibitor"/>
    <property type="match status" value="2"/>
</dbReference>
<gene>
    <name evidence="16" type="ORF">BV898_06383</name>
</gene>
<dbReference type="GO" id="GO:0007166">
    <property type="term" value="P:cell surface receptor signaling pathway"/>
    <property type="evidence" value="ECO:0007669"/>
    <property type="project" value="InterPro"/>
</dbReference>
<dbReference type="InterPro" id="IPR001611">
    <property type="entry name" value="Leu-rich_rpt"/>
</dbReference>
<dbReference type="InterPro" id="IPR032675">
    <property type="entry name" value="LRR_dom_sf"/>
</dbReference>
<dbReference type="InterPro" id="IPR017981">
    <property type="entry name" value="GPCR_2-like_7TM"/>
</dbReference>
<evidence type="ECO:0000256" key="9">
    <source>
        <dbReference type="ARBA" id="ARBA00023157"/>
    </source>
</evidence>
<dbReference type="SUPFAM" id="SSF52058">
    <property type="entry name" value="L domain-like"/>
    <property type="match status" value="1"/>
</dbReference>
<evidence type="ECO:0000256" key="1">
    <source>
        <dbReference type="ARBA" id="ARBA00004141"/>
    </source>
</evidence>
<evidence type="ECO:0000313" key="16">
    <source>
        <dbReference type="EMBL" id="OQV19609.1"/>
    </source>
</evidence>
<dbReference type="OrthoDB" id="10031018at2759"/>
<dbReference type="Pfam" id="PF13927">
    <property type="entry name" value="Ig_3"/>
    <property type="match status" value="1"/>
</dbReference>
<dbReference type="InterPro" id="IPR007110">
    <property type="entry name" value="Ig-like_dom"/>
</dbReference>
<evidence type="ECO:0000256" key="11">
    <source>
        <dbReference type="SAM" id="MobiDB-lite"/>
    </source>
</evidence>
<feature type="transmembrane region" description="Helical" evidence="12">
    <location>
        <begin position="841"/>
        <end position="862"/>
    </location>
</feature>
<evidence type="ECO:0000256" key="13">
    <source>
        <dbReference type="SAM" id="SignalP"/>
    </source>
</evidence>
<comment type="subcellular location">
    <subcellularLocation>
        <location evidence="1">Membrane</location>
        <topology evidence="1">Multi-pass membrane protein</topology>
    </subcellularLocation>
</comment>
<keyword evidence="9" id="KW-1015">Disulfide bond</keyword>
<evidence type="ECO:0000256" key="3">
    <source>
        <dbReference type="ARBA" id="ARBA00022614"/>
    </source>
</evidence>
<dbReference type="InterPro" id="IPR051963">
    <property type="entry name" value="Adhesion_GPCR_A"/>
</dbReference>
<feature type="transmembrane region" description="Helical" evidence="12">
    <location>
        <begin position="802"/>
        <end position="821"/>
    </location>
</feature>
<feature type="signal peptide" evidence="13">
    <location>
        <begin position="1"/>
        <end position="21"/>
    </location>
</feature>
<evidence type="ECO:0000256" key="12">
    <source>
        <dbReference type="SAM" id="Phobius"/>
    </source>
</evidence>
<feature type="chain" id="PRO_5013071416" evidence="13">
    <location>
        <begin position="22"/>
        <end position="1112"/>
    </location>
</feature>
<dbReference type="Gene3D" id="2.60.40.10">
    <property type="entry name" value="Immunoglobulins"/>
    <property type="match status" value="1"/>
</dbReference>
<dbReference type="Gene3D" id="1.20.1070.10">
    <property type="entry name" value="Rhodopsin 7-helix transmembrane proteins"/>
    <property type="match status" value="1"/>
</dbReference>
<evidence type="ECO:0000256" key="2">
    <source>
        <dbReference type="ARBA" id="ARBA00007343"/>
    </source>
</evidence>
<feature type="transmembrane region" description="Helical" evidence="12">
    <location>
        <begin position="894"/>
        <end position="916"/>
    </location>
</feature>
<dbReference type="PROSITE" id="PS50261">
    <property type="entry name" value="G_PROTEIN_RECEP_F2_4"/>
    <property type="match status" value="1"/>
</dbReference>
<dbReference type="AlphaFoldDB" id="A0A1W0WWN0"/>
<evidence type="ECO:0000256" key="4">
    <source>
        <dbReference type="ARBA" id="ARBA00022692"/>
    </source>
</evidence>
<keyword evidence="7 12" id="KW-1133">Transmembrane helix</keyword>
<proteinExistence type="inferred from homology"/>
<sequence length="1112" mass="122284">MWNWIRTFLLTSFALTTLSFGTRLAAFSSAREHTPRTYCTPLHNHTTVECHNALNSSSELREFKAMFSEFPIMDFSQNYLMSLHLKDFQWFQQLRFLNLSRNAIVFMDNGTFDDQKQLVTLDLSYNQLKVLHPGNFRGLDRLERLLLGGNPISQLRERIFENLPALNYLDLSDMPLICDCDMAWISNRIRQGRLSVSSSTVCSAPAPVRGLKLSDLSLEQLICAPSEVQLTITPTNPQTVVSGDRFHLECLATLIPRDMPPRITWRHNGVEPIPSHVDLFHDVENRLVTSTLELRNVTERDDGTWTCHVTVGGYNRSVSTTLFVMQAGSSKCPSEVTNSSRGSYYWPSTAARDLTVELPCQERDDKATHAIATRLCDRFGKWHAPSFHGCSYLPEFERSLALHISSTAEQASQVADLLSKYLLGHAAAEVVLTAERLDLVLTAMERVMQAINTTDTPLQISSNVSQIANWVMDAPYSVWSGGQADRDTQRMMKLIIASANSSGDFTFKNFARTFVPLAGELSTDIFCRVGASSLMEVNCSGGTTQQGPLLATVSIPAKHARQQLLVVAFRNVKAFAALLGRSATPSSVIVGVFPRGSSLDPKPQEGFAVELMTPLLTDQSVPLYLSESFFKSGDGCLGVERDVDAGLVKLACSRFGLVTVTQPFDLIEGYHTRALSIRIPIFLYACGVLAILTHILLILISASRFVKSPLPQLYKHCLMNFWMSLDALLVVFLCGFTETAHHISCIIMGVFLHYFTLCCLLWMFLSFYNIYKHTRQSLIDPMTHYKPDPESGPRKSRPNVGGLYLCGWGVPVILTGIPAAIYSPLYASQRYCYLRTPHNFIAILLTCAILVAACCLLGLLVVCRRRSKRIPSDLEAGGGSVPHFDTAFSGQSHVILLTFYMALFLLAYAVIGFWAGGPHAGANWHATAESQTAFDVASGICLLLLSVFAVGAFWLARKDMRGACCSKSRPPGTASPAAPFVERYTPLLESEMIYGREVSSRPATVTERERTSGRVSAADSAGDGGLVPRRLLSPYHSMVYVPPPAVVDGAGTENGYSFKTGSGHVVSYASGVGSTLLGSLACSGSGQPMFSSRRPYLNGIGESESANFETSI</sequence>
<keyword evidence="17" id="KW-1185">Reference proteome</keyword>
<dbReference type="SMART" id="SM00082">
    <property type="entry name" value="LRRCT"/>
    <property type="match status" value="1"/>
</dbReference>
<keyword evidence="8 12" id="KW-0472">Membrane</keyword>
<keyword evidence="3" id="KW-0433">Leucine-rich repeat</keyword>
<dbReference type="GO" id="GO:0005886">
    <property type="term" value="C:plasma membrane"/>
    <property type="evidence" value="ECO:0007669"/>
    <property type="project" value="TreeGrafter"/>
</dbReference>
<dbReference type="SMART" id="SM00369">
    <property type="entry name" value="LRR_TYP"/>
    <property type="match status" value="3"/>
</dbReference>
<comment type="similarity">
    <text evidence="2">Belongs to the G-protein coupled receptor 2 family. Adhesion G-protein coupled receptor (ADGR) subfamily.</text>
</comment>
<keyword evidence="5 13" id="KW-0732">Signal</keyword>
<organism evidence="16 17">
    <name type="scientific">Hypsibius exemplaris</name>
    <name type="common">Freshwater tardigrade</name>
    <dbReference type="NCBI Taxonomy" id="2072580"/>
    <lineage>
        <taxon>Eukaryota</taxon>
        <taxon>Metazoa</taxon>
        <taxon>Ecdysozoa</taxon>
        <taxon>Tardigrada</taxon>
        <taxon>Eutardigrada</taxon>
        <taxon>Parachela</taxon>
        <taxon>Hypsibioidea</taxon>
        <taxon>Hypsibiidae</taxon>
        <taxon>Hypsibius</taxon>
    </lineage>
</organism>
<feature type="transmembrane region" description="Helical" evidence="12">
    <location>
        <begin position="681"/>
        <end position="700"/>
    </location>
</feature>
<comment type="caution">
    <text evidence="16">The sequence shown here is derived from an EMBL/GenBank/DDBJ whole genome shotgun (WGS) entry which is preliminary data.</text>
</comment>
<dbReference type="InterPro" id="IPR000483">
    <property type="entry name" value="Cys-rich_flank_reg_C"/>
</dbReference>
<keyword evidence="10" id="KW-0675">Receptor</keyword>
<protein>
    <submittedName>
        <fullName evidence="16">Adhesion</fullName>
    </submittedName>
</protein>
<keyword evidence="4 12" id="KW-0812">Transmembrane</keyword>
<feature type="domain" description="G-protein coupled receptors family 2 profile 2" evidence="14">
    <location>
        <begin position="680"/>
        <end position="834"/>
    </location>
</feature>
<dbReference type="InterPro" id="IPR000832">
    <property type="entry name" value="GPCR_2_secretin-like"/>
</dbReference>
<accession>A0A1W0WWN0</accession>
<evidence type="ECO:0000256" key="8">
    <source>
        <dbReference type="ARBA" id="ARBA00023136"/>
    </source>
</evidence>
<keyword evidence="6" id="KW-0677">Repeat</keyword>
<dbReference type="PROSITE" id="PS50835">
    <property type="entry name" value="IG_LIKE"/>
    <property type="match status" value="1"/>
</dbReference>
<dbReference type="InterPro" id="IPR036179">
    <property type="entry name" value="Ig-like_dom_sf"/>
</dbReference>
<dbReference type="SUPFAM" id="SSF48726">
    <property type="entry name" value="Immunoglobulin"/>
    <property type="match status" value="1"/>
</dbReference>
<evidence type="ECO:0000256" key="5">
    <source>
        <dbReference type="ARBA" id="ARBA00022729"/>
    </source>
</evidence>
<name>A0A1W0WWN0_HYPEX</name>
<dbReference type="PANTHER" id="PTHR45930:SF4">
    <property type="entry name" value="ADHESION G PROTEIN-COUPLED RECEPTOR A3"/>
    <property type="match status" value="1"/>
</dbReference>
<feature type="transmembrane region" description="Helical" evidence="12">
    <location>
        <begin position="721"/>
        <end position="740"/>
    </location>
</feature>
<dbReference type="Pfam" id="PF00002">
    <property type="entry name" value="7tm_2"/>
    <property type="match status" value="1"/>
</dbReference>
<dbReference type="EMBL" id="MTYJ01000037">
    <property type="protein sequence ID" value="OQV19609.1"/>
    <property type="molecule type" value="Genomic_DNA"/>
</dbReference>
<evidence type="ECO:0000259" key="14">
    <source>
        <dbReference type="PROSITE" id="PS50261"/>
    </source>
</evidence>
<evidence type="ECO:0000256" key="10">
    <source>
        <dbReference type="ARBA" id="ARBA00023170"/>
    </source>
</evidence>
<dbReference type="Proteomes" id="UP000192578">
    <property type="component" value="Unassembled WGS sequence"/>
</dbReference>
<dbReference type="CDD" id="cd00096">
    <property type="entry name" value="Ig"/>
    <property type="match status" value="1"/>
</dbReference>
<dbReference type="InterPro" id="IPR013783">
    <property type="entry name" value="Ig-like_fold"/>
</dbReference>
<reference evidence="17" key="1">
    <citation type="submission" date="2017-01" db="EMBL/GenBank/DDBJ databases">
        <title>Comparative genomics of anhydrobiosis in the tardigrade Hypsibius dujardini.</title>
        <authorList>
            <person name="Yoshida Y."/>
            <person name="Koutsovoulos G."/>
            <person name="Laetsch D."/>
            <person name="Stevens L."/>
            <person name="Kumar S."/>
            <person name="Horikawa D."/>
            <person name="Ishino K."/>
            <person name="Komine S."/>
            <person name="Tomita M."/>
            <person name="Blaxter M."/>
            <person name="Arakawa K."/>
        </authorList>
    </citation>
    <scope>NUCLEOTIDE SEQUENCE [LARGE SCALE GENOMIC DNA]</scope>
    <source>
        <strain evidence="17">Z151</strain>
    </source>
</reference>
<evidence type="ECO:0000256" key="7">
    <source>
        <dbReference type="ARBA" id="ARBA00022989"/>
    </source>
</evidence>
<dbReference type="SMART" id="SM00409">
    <property type="entry name" value="IG"/>
    <property type="match status" value="1"/>
</dbReference>
<dbReference type="PANTHER" id="PTHR45930">
    <property type="entry name" value="G-PROTEIN COUPLED RECEPTOR 124-LIKE PROTEIN"/>
    <property type="match status" value="1"/>
</dbReference>
<dbReference type="Pfam" id="PF13855">
    <property type="entry name" value="LRR_8"/>
    <property type="match status" value="1"/>
</dbReference>
<feature type="transmembrane region" description="Helical" evidence="12">
    <location>
        <begin position="746"/>
        <end position="768"/>
    </location>
</feature>
<dbReference type="InterPro" id="IPR003591">
    <property type="entry name" value="Leu-rich_rpt_typical-subtyp"/>
</dbReference>
<feature type="domain" description="Ig-like" evidence="15">
    <location>
        <begin position="225"/>
        <end position="319"/>
    </location>
</feature>
<feature type="transmembrane region" description="Helical" evidence="12">
    <location>
        <begin position="936"/>
        <end position="956"/>
    </location>
</feature>
<dbReference type="InterPro" id="IPR003599">
    <property type="entry name" value="Ig_sub"/>
</dbReference>
<evidence type="ECO:0000256" key="6">
    <source>
        <dbReference type="ARBA" id="ARBA00022737"/>
    </source>
</evidence>
<evidence type="ECO:0000313" key="17">
    <source>
        <dbReference type="Proteomes" id="UP000192578"/>
    </source>
</evidence>